<evidence type="ECO:0000313" key="1">
    <source>
        <dbReference type="EMBL" id="MPC85039.1"/>
    </source>
</evidence>
<name>A0A5B7IS97_PORTR</name>
<proteinExistence type="predicted"/>
<sequence>MAIASDPAVELAPLIYKYLEILHNRELVNHHVNYNSPVLLDCHARELVAWSVNNIDSQVKSLRSCPYQLEMFCDASLTGWGAVVGDTKTRGHWAHDELDHINCL</sequence>
<reference evidence="1 2" key="1">
    <citation type="submission" date="2019-05" db="EMBL/GenBank/DDBJ databases">
        <title>Another draft genome of Portunus trituberculatus and its Hox gene families provides insights of decapod evolution.</title>
        <authorList>
            <person name="Jeong J.-H."/>
            <person name="Song I."/>
            <person name="Kim S."/>
            <person name="Choi T."/>
            <person name="Kim D."/>
            <person name="Ryu S."/>
            <person name="Kim W."/>
        </authorList>
    </citation>
    <scope>NUCLEOTIDE SEQUENCE [LARGE SCALE GENOMIC DNA]</scope>
    <source>
        <tissue evidence="1">Muscle</tissue>
    </source>
</reference>
<comment type="caution">
    <text evidence="1">The sequence shown here is derived from an EMBL/GenBank/DDBJ whole genome shotgun (WGS) entry which is preliminary data.</text>
</comment>
<dbReference type="EMBL" id="VSRR010067123">
    <property type="protein sequence ID" value="MPC85039.1"/>
    <property type="molecule type" value="Genomic_DNA"/>
</dbReference>
<dbReference type="OrthoDB" id="2348824at2759"/>
<dbReference type="AlphaFoldDB" id="A0A5B7IS97"/>
<keyword evidence="2" id="KW-1185">Reference proteome</keyword>
<dbReference type="Proteomes" id="UP000324222">
    <property type="component" value="Unassembled WGS sequence"/>
</dbReference>
<organism evidence="1 2">
    <name type="scientific">Portunus trituberculatus</name>
    <name type="common">Swimming crab</name>
    <name type="synonym">Neptunus trituberculatus</name>
    <dbReference type="NCBI Taxonomy" id="210409"/>
    <lineage>
        <taxon>Eukaryota</taxon>
        <taxon>Metazoa</taxon>
        <taxon>Ecdysozoa</taxon>
        <taxon>Arthropoda</taxon>
        <taxon>Crustacea</taxon>
        <taxon>Multicrustacea</taxon>
        <taxon>Malacostraca</taxon>
        <taxon>Eumalacostraca</taxon>
        <taxon>Eucarida</taxon>
        <taxon>Decapoda</taxon>
        <taxon>Pleocyemata</taxon>
        <taxon>Brachyura</taxon>
        <taxon>Eubrachyura</taxon>
        <taxon>Portunoidea</taxon>
        <taxon>Portunidae</taxon>
        <taxon>Portuninae</taxon>
        <taxon>Portunus</taxon>
    </lineage>
</organism>
<gene>
    <name evidence="1" type="ORF">E2C01_079797</name>
</gene>
<protein>
    <submittedName>
        <fullName evidence="1">Uncharacterized protein</fullName>
    </submittedName>
</protein>
<accession>A0A5B7IS97</accession>
<evidence type="ECO:0000313" key="2">
    <source>
        <dbReference type="Proteomes" id="UP000324222"/>
    </source>
</evidence>